<dbReference type="Proteomes" id="UP000008963">
    <property type="component" value="Chromosome"/>
</dbReference>
<evidence type="ECO:0000259" key="1">
    <source>
        <dbReference type="SMART" id="SM00861"/>
    </source>
</evidence>
<dbReference type="InterPro" id="IPR029061">
    <property type="entry name" value="THDP-binding"/>
</dbReference>
<dbReference type="SUPFAM" id="SSF52922">
    <property type="entry name" value="TK C-terminal domain-like"/>
    <property type="match status" value="1"/>
</dbReference>
<keyword evidence="3" id="KW-1185">Reference proteome</keyword>
<dbReference type="GO" id="GO:0008661">
    <property type="term" value="F:1-deoxy-D-xylulose-5-phosphate synthase activity"/>
    <property type="evidence" value="ECO:0007669"/>
    <property type="project" value="UniProtKB-EC"/>
</dbReference>
<dbReference type="EC" id="2.2.1.7" evidence="2"/>
<sequence length="305" mass="34078">MRKKGLLEIENLISENKNVVFIGSDLGPDVLSDTKKNYPDQFFMEGISEAHVLGMASGLAMDGYIVYVNTIATFFVKRALEQLALDICAENLNVRLYSNGGGLVYGPLGHTHTCVDDFSILQSLPHLTILAPADENEMKSFIKESLTHQGPIYIRLAKGGDRVVSQEQDIRIGRANLYGKEKGDILFISTGVMLQRCLEVSESLKGDCDSSVLHYATMRPFDDRSLLSYIDNFDSVIVVEEHMKNGGLGSTVSRVLFENKKTPNFYKHFHLGESYPMVYGRQEEILDYMGVTTENILSVCREIIS</sequence>
<proteinExistence type="predicted"/>
<organism evidence="2 3">
    <name type="scientific">Halobacteriovorax marinus (strain ATCC BAA-682 / DSM 15412 / SJ)</name>
    <name type="common">Bacteriovorax marinus</name>
    <dbReference type="NCBI Taxonomy" id="862908"/>
    <lineage>
        <taxon>Bacteria</taxon>
        <taxon>Pseudomonadati</taxon>
        <taxon>Bdellovibrionota</taxon>
        <taxon>Bacteriovoracia</taxon>
        <taxon>Bacteriovoracales</taxon>
        <taxon>Halobacteriovoraceae</taxon>
        <taxon>Halobacteriovorax</taxon>
    </lineage>
</organism>
<dbReference type="eggNOG" id="COG3958">
    <property type="taxonomic scope" value="Bacteria"/>
</dbReference>
<name>E1WZX1_HALMS</name>
<keyword evidence="2" id="KW-0808">Transferase</keyword>
<dbReference type="InterPro" id="IPR033248">
    <property type="entry name" value="Transketolase_C"/>
</dbReference>
<dbReference type="InterPro" id="IPR009014">
    <property type="entry name" value="Transketo_C/PFOR_II"/>
</dbReference>
<dbReference type="SUPFAM" id="SSF52518">
    <property type="entry name" value="Thiamin diphosphate-binding fold (THDP-binding)"/>
    <property type="match status" value="1"/>
</dbReference>
<dbReference type="AlphaFoldDB" id="E1WZX1"/>
<dbReference type="PANTHER" id="PTHR43825">
    <property type="entry name" value="PYRUVATE DEHYDROGENASE E1 COMPONENT"/>
    <property type="match status" value="1"/>
</dbReference>
<dbReference type="InterPro" id="IPR051157">
    <property type="entry name" value="PDH/Transketolase"/>
</dbReference>
<accession>E1WZX1</accession>
<dbReference type="OrthoDB" id="9803371at2"/>
<dbReference type="Gene3D" id="3.40.50.970">
    <property type="match status" value="1"/>
</dbReference>
<dbReference type="STRING" id="862908.BMS_3150"/>
<evidence type="ECO:0000313" key="3">
    <source>
        <dbReference type="Proteomes" id="UP000008963"/>
    </source>
</evidence>
<evidence type="ECO:0000313" key="2">
    <source>
        <dbReference type="EMBL" id="CBW27907.1"/>
    </source>
</evidence>
<dbReference type="Pfam" id="PF02779">
    <property type="entry name" value="Transket_pyr"/>
    <property type="match status" value="1"/>
</dbReference>
<dbReference type="RefSeq" id="WP_014245677.1">
    <property type="nucleotide sequence ID" value="NC_016620.1"/>
</dbReference>
<protein>
    <submittedName>
        <fullName evidence="2">Transketolase C-terminal subunit</fullName>
        <ecNumber evidence="2">2.2.1.7</ecNumber>
    </submittedName>
</protein>
<dbReference type="Gene3D" id="3.40.50.920">
    <property type="match status" value="1"/>
</dbReference>
<reference evidence="3" key="1">
    <citation type="journal article" date="2013" name="ISME J.">
        <title>A small predatory core genome in the divergent marine Bacteriovorax marinus SJ and the terrestrial Bdellovibrio bacteriovorus.</title>
        <authorList>
            <person name="Crossman L.C."/>
            <person name="Chen H."/>
            <person name="Cerdeno-Tarraga A.M."/>
            <person name="Brooks K."/>
            <person name="Quail M.A."/>
            <person name="Pineiro S.A."/>
            <person name="Hobley L."/>
            <person name="Sockett R.E."/>
            <person name="Bentley S.D."/>
            <person name="Parkhill J."/>
            <person name="Williams H.N."/>
            <person name="Stine O.C."/>
        </authorList>
    </citation>
    <scope>NUCLEOTIDE SEQUENCE [LARGE SCALE GENOMIC DNA]</scope>
    <source>
        <strain evidence="3">ATCC BAA-682 / DSM 15412 / SJ</strain>
    </source>
</reference>
<dbReference type="SMART" id="SM00861">
    <property type="entry name" value="Transket_pyr"/>
    <property type="match status" value="1"/>
</dbReference>
<dbReference type="PANTHER" id="PTHR43825:SF5">
    <property type="entry name" value="HYPOTHETICAL TRANSKETOLASE FAMILY PROTEIN"/>
    <property type="match status" value="1"/>
</dbReference>
<gene>
    <name evidence="2" type="primary">tkt'</name>
    <name evidence="2" type="synonym">dxs</name>
    <name evidence="2" type="ordered locus">BMS_3150</name>
</gene>
<dbReference type="CDD" id="cd07033">
    <property type="entry name" value="TPP_PYR_DXS_TK_like"/>
    <property type="match status" value="1"/>
</dbReference>
<dbReference type="KEGG" id="bmx:BMS_3150"/>
<feature type="domain" description="Transketolase-like pyrimidine-binding" evidence="1">
    <location>
        <begin position="1"/>
        <end position="163"/>
    </location>
</feature>
<dbReference type="HOGENOM" id="CLU_009227_1_1_7"/>
<dbReference type="EMBL" id="FQ312005">
    <property type="protein sequence ID" value="CBW27907.1"/>
    <property type="molecule type" value="Genomic_DNA"/>
</dbReference>
<dbReference type="Pfam" id="PF02780">
    <property type="entry name" value="Transketolase_C"/>
    <property type="match status" value="1"/>
</dbReference>
<dbReference type="PATRIC" id="fig|862908.3.peg.3012"/>
<dbReference type="InterPro" id="IPR005475">
    <property type="entry name" value="Transketolase-like_Pyr-bd"/>
</dbReference>